<dbReference type="CDD" id="cd02792">
    <property type="entry name" value="MopB_CT_Formate-Dh-Na-like"/>
    <property type="match status" value="1"/>
</dbReference>
<dbReference type="Pfam" id="PF04879">
    <property type="entry name" value="Molybdop_Fe4S4"/>
    <property type="match status" value="1"/>
</dbReference>
<dbReference type="PROSITE" id="PS00551">
    <property type="entry name" value="MOLYBDOPTERIN_PROK_1"/>
    <property type="match status" value="1"/>
</dbReference>
<dbReference type="NCBIfam" id="TIGR01409">
    <property type="entry name" value="TAT_signal_seq"/>
    <property type="match status" value="1"/>
</dbReference>
<dbReference type="PROSITE" id="PS51669">
    <property type="entry name" value="4FE4S_MOW_BIS_MGD"/>
    <property type="match status" value="1"/>
</dbReference>
<dbReference type="PROSITE" id="PS51318">
    <property type="entry name" value="TAT"/>
    <property type="match status" value="1"/>
</dbReference>
<sequence>MELTRRDFLKLSGAGIGTAALANLGFSVPALAATEPLRISTGKESTTICPYCGTGCGILVRSEKGKIINTEGNPDHPINTGTLCSKGTSLIQVGFVDGKPNKKRLTKPLYRAPGSSSWKEISWEDAITRIARKVKETRDNNWILEDEILDKEGKPTGKKVKCNRTEAIANFGGASLDNEECYLLTKFARSLGIAYLEHQARICHSPSVPGLAGSFGRGAMTNHFIDLKNSDCFLACGSNTSETHPLAFKWMNEAMHREKDPAKLIVVDPRFTRTASKADIYSAIRPGTDIAFCGGIINYAIENNTIDWDYVKVYTNFSFLVNPGYKFNEETGLFSGYNEEKRKYDPVTWSYQMDKIGPDGKPLPDAVPLKDPTFQNPQCVFQLLKKHYSRYTPEMVEKICGISKAKFDEISKTYCATHERGKSGVHLYAMGLTHHTCGTQNIRSFAILQLLLGNIGVPGGGIAALRGESNVQGSTDHALLWHILPGYLAVPNSTTLPDLKTHNETRVKSAGTAFWKNGPKFTVSLLKAFWGDNAKPENEFGYQWLPKVKDGKNYSHIAIFEALYKKEVKGMFCWGQNPCVGGPNSNMEGKALENLDWLVAVDLWETETSAFWKRPDADAGKIDTEVFFLPAASSVEKEGTISNSGRWMQWRYKAVDPPGLARPDAAIISQVMLKLRELYVADKKAPNREAIVNLYWPYGEEPDPNVVLKEINGFTWADKKQVLNFTALKDDGSTACGCWVYSGVYPTEDVYPLTGGNLSKRAENVDPSGLGLFPKWTFAWPVNRRILYNRCSADPAGQPWNKDKNLVQWDGAKWVNNDVADFAFVDATKPDKPPVPPAVSAANPYIMLNFGMGHLFAPGSAFTDGPFPEHYEPVEAPCENSMSKSQNNPVIKIWDSDMDKLAEVGDKNYPIVCMTFRLTEHWQAGQMTRNLPWLAELQPEMLVEMSKDLAKRKGISNGTRVKVKSVRGEVGAVALVTDRVQPMTINGVKTDVVGIPWHFGYTGYSTGGPNGNNYAANQLTPHVGDANTMIPEYKAFLVNIEKA</sequence>
<dbReference type="Proteomes" id="UP000233654">
    <property type="component" value="Unassembled WGS sequence"/>
</dbReference>
<comment type="subcellular location">
    <subcellularLocation>
        <location evidence="2">Periplasm</location>
    </subcellularLocation>
</comment>
<dbReference type="GO" id="GO:0047111">
    <property type="term" value="F:formate dehydrogenase (cytochrome-c-553) activity"/>
    <property type="evidence" value="ECO:0007669"/>
    <property type="project" value="InterPro"/>
</dbReference>
<proteinExistence type="inferred from homology"/>
<dbReference type="SUPFAM" id="SSF50692">
    <property type="entry name" value="ADC-like"/>
    <property type="match status" value="1"/>
</dbReference>
<evidence type="ECO:0000256" key="8">
    <source>
        <dbReference type="ARBA" id="ARBA00023002"/>
    </source>
</evidence>
<name>A0A2N3G7Q6_9ACTN</name>
<dbReference type="EMBL" id="PHEX01000006">
    <property type="protein sequence ID" value="PKQ28741.1"/>
    <property type="molecule type" value="Genomic_DNA"/>
</dbReference>
<keyword evidence="4" id="KW-0004">4Fe-4S</keyword>
<dbReference type="AlphaFoldDB" id="A0A2N3G7Q6"/>
<keyword evidence="8" id="KW-0560">Oxidoreductase</keyword>
<keyword evidence="5" id="KW-0479">Metal-binding</keyword>
<feature type="domain" description="4Fe-4S Mo/W bis-MGD-type" evidence="11">
    <location>
        <begin position="42"/>
        <end position="98"/>
    </location>
</feature>
<dbReference type="Gene3D" id="3.30.200.210">
    <property type="match status" value="1"/>
</dbReference>
<dbReference type="Gene3D" id="2.40.40.20">
    <property type="match status" value="1"/>
</dbReference>
<evidence type="ECO:0000313" key="13">
    <source>
        <dbReference type="Proteomes" id="UP000233654"/>
    </source>
</evidence>
<keyword evidence="6" id="KW-0732">Signal</keyword>
<dbReference type="PANTHER" id="PTHR43598">
    <property type="entry name" value="TUNGSTEN-CONTAINING FORMYLMETHANOFURAN DEHYDROGENASE 2 SUBUNIT B"/>
    <property type="match status" value="1"/>
</dbReference>
<evidence type="ECO:0000313" key="12">
    <source>
        <dbReference type="EMBL" id="PKQ28741.1"/>
    </source>
</evidence>
<dbReference type="GO" id="GO:0043546">
    <property type="term" value="F:molybdopterin cofactor binding"/>
    <property type="evidence" value="ECO:0007669"/>
    <property type="project" value="InterPro"/>
</dbReference>
<protein>
    <submittedName>
        <fullName evidence="12">Formate dehydrogenase-N subunit alpha</fullName>
    </submittedName>
</protein>
<dbReference type="SUPFAM" id="SSF53706">
    <property type="entry name" value="Formate dehydrogenase/DMSO reductase, domains 1-3"/>
    <property type="match status" value="1"/>
</dbReference>
<dbReference type="InterPro" id="IPR019546">
    <property type="entry name" value="TAT_signal_bac_arc"/>
</dbReference>
<evidence type="ECO:0000256" key="10">
    <source>
        <dbReference type="ARBA" id="ARBA00023014"/>
    </source>
</evidence>
<gene>
    <name evidence="12" type="primary">fdnG</name>
    <name evidence="12" type="ORF">CVT63_01135</name>
</gene>
<dbReference type="SMART" id="SM00926">
    <property type="entry name" value="Molybdop_Fe4S4"/>
    <property type="match status" value="1"/>
</dbReference>
<evidence type="ECO:0000256" key="5">
    <source>
        <dbReference type="ARBA" id="ARBA00022723"/>
    </source>
</evidence>
<evidence type="ECO:0000256" key="2">
    <source>
        <dbReference type="ARBA" id="ARBA00004418"/>
    </source>
</evidence>
<dbReference type="GO" id="GO:0008863">
    <property type="term" value="F:formate dehydrogenase (NAD+) activity"/>
    <property type="evidence" value="ECO:0007669"/>
    <property type="project" value="InterPro"/>
</dbReference>
<keyword evidence="9" id="KW-0408">Iron</keyword>
<comment type="cofactor">
    <cofactor evidence="1">
        <name>[4Fe-4S] cluster</name>
        <dbReference type="ChEBI" id="CHEBI:49883"/>
    </cofactor>
</comment>
<accession>A0A2N3G7Q6</accession>
<dbReference type="InterPro" id="IPR009010">
    <property type="entry name" value="Asp_de-COase-like_dom_sf"/>
</dbReference>
<dbReference type="InterPro" id="IPR006443">
    <property type="entry name" value="Formate-DH-alph_fdnG"/>
</dbReference>
<evidence type="ECO:0000256" key="7">
    <source>
        <dbReference type="ARBA" id="ARBA00022764"/>
    </source>
</evidence>
<dbReference type="Gene3D" id="3.40.50.740">
    <property type="match status" value="1"/>
</dbReference>
<comment type="similarity">
    <text evidence="3">Belongs to the prokaryotic molybdopterin-containing oxidoreductase family.</text>
</comment>
<evidence type="ECO:0000256" key="6">
    <source>
        <dbReference type="ARBA" id="ARBA00022729"/>
    </source>
</evidence>
<comment type="caution">
    <text evidence="12">The sequence shown here is derived from an EMBL/GenBank/DDBJ whole genome shotgun (WGS) entry which is preliminary data.</text>
</comment>
<evidence type="ECO:0000256" key="1">
    <source>
        <dbReference type="ARBA" id="ARBA00001966"/>
    </source>
</evidence>
<evidence type="ECO:0000259" key="11">
    <source>
        <dbReference type="PROSITE" id="PS51669"/>
    </source>
</evidence>
<keyword evidence="10" id="KW-0411">Iron-sulfur</keyword>
<dbReference type="InterPro" id="IPR006963">
    <property type="entry name" value="Mopterin_OxRdtase_4Fe-4S_dom"/>
</dbReference>
<keyword evidence="7" id="KW-0574">Periplasm</keyword>
<dbReference type="GO" id="GO:0030151">
    <property type="term" value="F:molybdenum ion binding"/>
    <property type="evidence" value="ECO:0007669"/>
    <property type="project" value="TreeGrafter"/>
</dbReference>
<dbReference type="GO" id="GO:0009055">
    <property type="term" value="F:electron transfer activity"/>
    <property type="evidence" value="ECO:0007669"/>
    <property type="project" value="InterPro"/>
</dbReference>
<dbReference type="NCBIfam" id="TIGR01553">
    <property type="entry name" value="formate-DH-alph"/>
    <property type="match status" value="1"/>
</dbReference>
<dbReference type="InterPro" id="IPR027467">
    <property type="entry name" value="MopterinOxRdtase_cofactor_BS"/>
</dbReference>
<dbReference type="InterPro" id="IPR006656">
    <property type="entry name" value="Mopterin_OxRdtase"/>
</dbReference>
<evidence type="ECO:0000256" key="3">
    <source>
        <dbReference type="ARBA" id="ARBA00010312"/>
    </source>
</evidence>
<dbReference type="GO" id="GO:0009061">
    <property type="term" value="P:anaerobic respiration"/>
    <property type="evidence" value="ECO:0007669"/>
    <property type="project" value="TreeGrafter"/>
</dbReference>
<dbReference type="Pfam" id="PF01568">
    <property type="entry name" value="Molydop_binding"/>
    <property type="match status" value="1"/>
</dbReference>
<dbReference type="GO" id="GO:0042597">
    <property type="term" value="C:periplasmic space"/>
    <property type="evidence" value="ECO:0007669"/>
    <property type="project" value="UniProtKB-SubCell"/>
</dbReference>
<dbReference type="GO" id="GO:0051539">
    <property type="term" value="F:4 iron, 4 sulfur cluster binding"/>
    <property type="evidence" value="ECO:0007669"/>
    <property type="project" value="UniProtKB-KW"/>
</dbReference>
<evidence type="ECO:0000256" key="4">
    <source>
        <dbReference type="ARBA" id="ARBA00022485"/>
    </source>
</evidence>
<dbReference type="Gene3D" id="3.40.228.10">
    <property type="entry name" value="Dimethylsulfoxide Reductase, domain 2"/>
    <property type="match status" value="2"/>
</dbReference>
<evidence type="ECO:0000256" key="9">
    <source>
        <dbReference type="ARBA" id="ARBA00023004"/>
    </source>
</evidence>
<organism evidence="12 13">
    <name type="scientific">Candidatus Anoxymicrobium japonicum</name>
    <dbReference type="NCBI Taxonomy" id="2013648"/>
    <lineage>
        <taxon>Bacteria</taxon>
        <taxon>Bacillati</taxon>
        <taxon>Actinomycetota</taxon>
        <taxon>Candidatus Geothermincolia</taxon>
        <taxon>Candidatus Geothermincolales</taxon>
        <taxon>Candidatus Anoxymicrobiaceae</taxon>
        <taxon>Candidatus Anoxymicrobium</taxon>
    </lineage>
</organism>
<dbReference type="InterPro" id="IPR006657">
    <property type="entry name" value="MoPterin_dinucl-bd_dom"/>
</dbReference>
<reference evidence="12 13" key="1">
    <citation type="journal article" date="2017" name="ISME J.">
        <title>Potential for microbial H2 and metal transformations associated with novel bacteria and archaea in deep terrestrial subsurface sediments.</title>
        <authorList>
            <person name="Hernsdorf A.W."/>
            <person name="Amano Y."/>
            <person name="Miyakawa K."/>
            <person name="Ise K."/>
            <person name="Suzuki Y."/>
            <person name="Anantharaman K."/>
            <person name="Probst A."/>
            <person name="Burstein D."/>
            <person name="Thomas B.C."/>
            <person name="Banfield J.F."/>
        </authorList>
    </citation>
    <scope>NUCLEOTIDE SEQUENCE [LARGE SCALE GENOMIC DNA]</scope>
    <source>
        <strain evidence="12">HGW-Actinobacteria-3</strain>
    </source>
</reference>
<dbReference type="Pfam" id="PF00384">
    <property type="entry name" value="Molybdopterin"/>
    <property type="match status" value="1"/>
</dbReference>
<dbReference type="InterPro" id="IPR006311">
    <property type="entry name" value="TAT_signal"/>
</dbReference>
<dbReference type="PANTHER" id="PTHR43598:SF1">
    <property type="entry name" value="FORMATE DEHYDROGENASE-O MAJOR SUBUNIT"/>
    <property type="match status" value="1"/>
</dbReference>